<sequence>MVLIFLFNSQRFQFEVLLPSILNC</sequence>
<organism evidence="1">
    <name type="scientific">Anguilla anguilla</name>
    <name type="common">European freshwater eel</name>
    <name type="synonym">Muraena anguilla</name>
    <dbReference type="NCBI Taxonomy" id="7936"/>
    <lineage>
        <taxon>Eukaryota</taxon>
        <taxon>Metazoa</taxon>
        <taxon>Chordata</taxon>
        <taxon>Craniata</taxon>
        <taxon>Vertebrata</taxon>
        <taxon>Euteleostomi</taxon>
        <taxon>Actinopterygii</taxon>
        <taxon>Neopterygii</taxon>
        <taxon>Teleostei</taxon>
        <taxon>Anguilliformes</taxon>
        <taxon>Anguillidae</taxon>
        <taxon>Anguilla</taxon>
    </lineage>
</organism>
<dbReference type="AlphaFoldDB" id="A0A0E9SGE4"/>
<protein>
    <submittedName>
        <fullName evidence="1">Uncharacterized protein</fullName>
    </submittedName>
</protein>
<proteinExistence type="predicted"/>
<reference evidence="1" key="2">
    <citation type="journal article" date="2015" name="Fish Shellfish Immunol.">
        <title>Early steps in the European eel (Anguilla anguilla)-Vibrio vulnificus interaction in the gills: Role of the RtxA13 toxin.</title>
        <authorList>
            <person name="Callol A."/>
            <person name="Pajuelo D."/>
            <person name="Ebbesson L."/>
            <person name="Teles M."/>
            <person name="MacKenzie S."/>
            <person name="Amaro C."/>
        </authorList>
    </citation>
    <scope>NUCLEOTIDE SEQUENCE</scope>
</reference>
<accession>A0A0E9SGE4</accession>
<dbReference type="EMBL" id="GBXM01068216">
    <property type="protein sequence ID" value="JAH40361.1"/>
    <property type="molecule type" value="Transcribed_RNA"/>
</dbReference>
<evidence type="ECO:0000313" key="1">
    <source>
        <dbReference type="EMBL" id="JAH40361.1"/>
    </source>
</evidence>
<reference evidence="1" key="1">
    <citation type="submission" date="2014-11" db="EMBL/GenBank/DDBJ databases">
        <authorList>
            <person name="Amaro Gonzalez C."/>
        </authorList>
    </citation>
    <scope>NUCLEOTIDE SEQUENCE</scope>
</reference>
<name>A0A0E9SGE4_ANGAN</name>